<dbReference type="AlphaFoldDB" id="A0A8T2RK59"/>
<name>A0A8T2RK59_CERRI</name>
<dbReference type="PANTHER" id="PTHR47215:SF3">
    <property type="entry name" value="FAD-BINDING FR-TYPE DOMAIN-CONTAINING PROTEIN"/>
    <property type="match status" value="1"/>
</dbReference>
<gene>
    <name evidence="1" type="ORF">KP509_26G038500</name>
</gene>
<dbReference type="EMBL" id="CM035431">
    <property type="protein sequence ID" value="KAH7296777.1"/>
    <property type="molecule type" value="Genomic_DNA"/>
</dbReference>
<keyword evidence="2" id="KW-1185">Reference proteome</keyword>
<evidence type="ECO:0000313" key="1">
    <source>
        <dbReference type="EMBL" id="KAH7296776.1"/>
    </source>
</evidence>
<dbReference type="EMBL" id="CM035431">
    <property type="protein sequence ID" value="KAH7296776.1"/>
    <property type="molecule type" value="Genomic_DNA"/>
</dbReference>
<dbReference type="SUPFAM" id="SSF52343">
    <property type="entry name" value="Ferredoxin reductase-like, C-terminal NADP-linked domain"/>
    <property type="match status" value="1"/>
</dbReference>
<dbReference type="OMA" id="VIYWDAP"/>
<dbReference type="Proteomes" id="UP000825935">
    <property type="component" value="Chromosome 26"/>
</dbReference>
<dbReference type="OrthoDB" id="1856718at2759"/>
<proteinExistence type="predicted"/>
<evidence type="ECO:0008006" key="3">
    <source>
        <dbReference type="Google" id="ProtNLM"/>
    </source>
</evidence>
<comment type="caution">
    <text evidence="1">The sequence shown here is derived from an EMBL/GenBank/DDBJ whole genome shotgun (WGS) entry which is preliminary data.</text>
</comment>
<evidence type="ECO:0000313" key="2">
    <source>
        <dbReference type="Proteomes" id="UP000825935"/>
    </source>
</evidence>
<dbReference type="EMBL" id="CM035431">
    <property type="protein sequence ID" value="KAH7296775.1"/>
    <property type="molecule type" value="Genomic_DNA"/>
</dbReference>
<protein>
    <recommendedName>
        <fullName evidence="3">FAD-binding FR-type domain-containing protein</fullName>
    </recommendedName>
</protein>
<accession>A0A8T2RK59</accession>
<organism evidence="1 2">
    <name type="scientific">Ceratopteris richardii</name>
    <name type="common">Triangle waterfern</name>
    <dbReference type="NCBI Taxonomy" id="49495"/>
    <lineage>
        <taxon>Eukaryota</taxon>
        <taxon>Viridiplantae</taxon>
        <taxon>Streptophyta</taxon>
        <taxon>Embryophyta</taxon>
        <taxon>Tracheophyta</taxon>
        <taxon>Polypodiopsida</taxon>
        <taxon>Polypodiidae</taxon>
        <taxon>Polypodiales</taxon>
        <taxon>Pteridineae</taxon>
        <taxon>Pteridaceae</taxon>
        <taxon>Parkerioideae</taxon>
        <taxon>Ceratopteris</taxon>
    </lineage>
</organism>
<dbReference type="PANTHER" id="PTHR47215">
    <property type="match status" value="1"/>
</dbReference>
<dbReference type="Gene3D" id="3.40.50.80">
    <property type="entry name" value="Nucleotide-binding domain of ferredoxin-NADP reductase (FNR) module"/>
    <property type="match status" value="1"/>
</dbReference>
<sequence length="379" mass="41843">MAMHSSAALAANEAGSRCRTLQGRHSQGYECLKSRVNVIFSKKEKSGSCYHRSSYIVMASTADTKDSGKTEVDVEKSKGNRYFTMHDMVDPQKFTISCSDEGGKQDWHPARVLSVEDIAAGVRNLTLEAEISREMVPLENAYTTPGSLAQVKINNGKAIKVVPSSPPFPMKANESVLVKARGDIPSGMTKQPQFFLSVKHPLELLVFKTDTPQVFSIKEGDTLELGPFDMSGLDLRPILFLARFPTVLFFASGKGIAVAKAIIEAKDNDSGSMILGMRQDIRLFYWSPDPSKVLFQDKFSSWENWKLKVRPAVGVSSGQEWDGHVGSFTSLWDEDDIEYDPSTTAVIVCVDPSCRKEVAKLIADAGIPEKQVLIWQPQL</sequence>
<reference evidence="1" key="1">
    <citation type="submission" date="2021-08" db="EMBL/GenBank/DDBJ databases">
        <title>WGS assembly of Ceratopteris richardii.</title>
        <authorList>
            <person name="Marchant D.B."/>
            <person name="Chen G."/>
            <person name="Jenkins J."/>
            <person name="Shu S."/>
            <person name="Leebens-Mack J."/>
            <person name="Grimwood J."/>
            <person name="Schmutz J."/>
            <person name="Soltis P."/>
            <person name="Soltis D."/>
            <person name="Chen Z.-H."/>
        </authorList>
    </citation>
    <scope>NUCLEOTIDE SEQUENCE</scope>
    <source>
        <strain evidence="1">Whitten #5841</strain>
        <tissue evidence="1">Leaf</tissue>
    </source>
</reference>
<dbReference type="InterPro" id="IPR039261">
    <property type="entry name" value="FNR_nucleotide-bd"/>
</dbReference>